<dbReference type="InParanoid" id="A0A024GK89"/>
<dbReference type="InterPro" id="IPR011330">
    <property type="entry name" value="Glyco_hydro/deAcase_b/a-brl"/>
</dbReference>
<evidence type="ECO:0008006" key="3">
    <source>
        <dbReference type="Google" id="ProtNLM"/>
    </source>
</evidence>
<dbReference type="SUPFAM" id="SSF88713">
    <property type="entry name" value="Glycoside hydrolase/deacetylase"/>
    <property type="match status" value="1"/>
</dbReference>
<evidence type="ECO:0000313" key="2">
    <source>
        <dbReference type="Proteomes" id="UP000053237"/>
    </source>
</evidence>
<dbReference type="OrthoDB" id="407355at2759"/>
<protein>
    <recommendedName>
        <fullName evidence="3">NodB homology domain-containing protein</fullName>
    </recommendedName>
</protein>
<dbReference type="Proteomes" id="UP000053237">
    <property type="component" value="Unassembled WGS sequence"/>
</dbReference>
<dbReference type="STRING" id="65357.A0A024GK89"/>
<dbReference type="AlphaFoldDB" id="A0A024GK89"/>
<dbReference type="Gene3D" id="3.20.20.370">
    <property type="entry name" value="Glycoside hydrolase/deacetylase"/>
    <property type="match status" value="1"/>
</dbReference>
<gene>
    <name evidence="1" type="ORF">BN9_081270</name>
</gene>
<keyword evidence="2" id="KW-1185">Reference proteome</keyword>
<name>A0A024GK89_9STRA</name>
<dbReference type="PANTHER" id="PTHR10587:SF137">
    <property type="entry name" value="4-DEOXY-4-FORMAMIDO-L-ARABINOSE-PHOSPHOUNDECAPRENOL DEFORMYLASE ARND-RELATED"/>
    <property type="match status" value="1"/>
</dbReference>
<dbReference type="EMBL" id="CAIX01000154">
    <property type="protein sequence ID" value="CCI47149.1"/>
    <property type="molecule type" value="Genomic_DNA"/>
</dbReference>
<reference evidence="1 2" key="1">
    <citation type="submission" date="2012-05" db="EMBL/GenBank/DDBJ databases">
        <title>Recombination and specialization in a pathogen metapopulation.</title>
        <authorList>
            <person name="Gardiner A."/>
            <person name="Kemen E."/>
            <person name="Schultz-Larsen T."/>
            <person name="MacLean D."/>
            <person name="Van Oosterhout C."/>
            <person name="Jones J.D.G."/>
        </authorList>
    </citation>
    <scope>NUCLEOTIDE SEQUENCE [LARGE SCALE GENOMIC DNA]</scope>
    <source>
        <strain evidence="1 2">Ac Nc2</strain>
    </source>
</reference>
<dbReference type="InterPro" id="IPR050248">
    <property type="entry name" value="Polysacc_deacetylase_ArnD"/>
</dbReference>
<sequence length="153" mass="17705">MKRIVDEGHTLGNHLTEDRPSIRDSLETFEGKIMECESAIMEYQVIGKGKQIHKMKSKWLRPASGWFTSEMFRVIQKHGYRVCMGSVYPHDAQIKSEIINSLYLKYRTKSGSVLLIHDRPWTSGVLKDALPDLTSKYKFISVDELYDIHVTRS</sequence>
<dbReference type="GO" id="GO:0005975">
    <property type="term" value="P:carbohydrate metabolic process"/>
    <property type="evidence" value="ECO:0007669"/>
    <property type="project" value="InterPro"/>
</dbReference>
<dbReference type="PANTHER" id="PTHR10587">
    <property type="entry name" value="GLYCOSYL TRANSFERASE-RELATED"/>
    <property type="match status" value="1"/>
</dbReference>
<accession>A0A024GK89</accession>
<organism evidence="1 2">
    <name type="scientific">Albugo candida</name>
    <dbReference type="NCBI Taxonomy" id="65357"/>
    <lineage>
        <taxon>Eukaryota</taxon>
        <taxon>Sar</taxon>
        <taxon>Stramenopiles</taxon>
        <taxon>Oomycota</taxon>
        <taxon>Peronosporomycetes</taxon>
        <taxon>Albuginales</taxon>
        <taxon>Albuginaceae</taxon>
        <taxon>Albugo</taxon>
    </lineage>
</organism>
<comment type="caution">
    <text evidence="1">The sequence shown here is derived from an EMBL/GenBank/DDBJ whole genome shotgun (WGS) entry which is preliminary data.</text>
</comment>
<proteinExistence type="predicted"/>
<evidence type="ECO:0000313" key="1">
    <source>
        <dbReference type="EMBL" id="CCI47149.1"/>
    </source>
</evidence>